<reference evidence="1 2" key="1">
    <citation type="submission" date="2023-04" db="EMBL/GenBank/DDBJ databases">
        <authorList>
            <person name="Hsu D."/>
        </authorList>
    </citation>
    <scope>NUCLEOTIDE SEQUENCE [LARGE SCALE GENOMIC DNA]</scope>
    <source>
        <strain evidence="1 2">MK1</strain>
    </source>
</reference>
<name>A0AAU0UPP9_9FIRM</name>
<organism evidence="1 2">
    <name type="scientific">Metallumcola ferriviriculae</name>
    <dbReference type="NCBI Taxonomy" id="3039180"/>
    <lineage>
        <taxon>Bacteria</taxon>
        <taxon>Bacillati</taxon>
        <taxon>Bacillota</taxon>
        <taxon>Clostridia</taxon>
        <taxon>Neomoorellales</taxon>
        <taxon>Desulfitibacteraceae</taxon>
        <taxon>Metallumcola</taxon>
    </lineage>
</organism>
<proteinExistence type="predicted"/>
<dbReference type="KEGG" id="dbc:MFMK1_002603"/>
<dbReference type="RefSeq" id="WP_366922162.1">
    <property type="nucleotide sequence ID" value="NZ_CP121694.1"/>
</dbReference>
<gene>
    <name evidence="1" type="ORF">MFMK1_002603</name>
</gene>
<evidence type="ECO:0000313" key="1">
    <source>
        <dbReference type="EMBL" id="WRO22764.1"/>
    </source>
</evidence>
<accession>A0AAU0UPP9</accession>
<dbReference type="AlphaFoldDB" id="A0AAU0UPP9"/>
<keyword evidence="2" id="KW-1185">Reference proteome</keyword>
<sequence length="83" mass="9528">MGTTTVRISRAALETLRQLAGRAGEPIQEILDKAIEEYRRKQFLEEANKAYAALKNDSQAWQDEVMERETWDSALKDGLEDEK</sequence>
<protein>
    <submittedName>
        <fullName evidence="1">Toxin-antitoxin system protein</fullName>
    </submittedName>
</protein>
<dbReference type="EMBL" id="CP121694">
    <property type="protein sequence ID" value="WRO22764.1"/>
    <property type="molecule type" value="Genomic_DNA"/>
</dbReference>
<dbReference type="Proteomes" id="UP001329915">
    <property type="component" value="Chromosome"/>
</dbReference>
<evidence type="ECO:0000313" key="2">
    <source>
        <dbReference type="Proteomes" id="UP001329915"/>
    </source>
</evidence>